<feature type="transmembrane region" description="Helical" evidence="10">
    <location>
        <begin position="35"/>
        <end position="55"/>
    </location>
</feature>
<dbReference type="RefSeq" id="WP_230096675.1">
    <property type="nucleotide sequence ID" value="NZ_CAKKNS010000003.1"/>
</dbReference>
<keyword evidence="6 10" id="KW-0407">Ion channel</keyword>
<keyword evidence="10" id="KW-0915">Sodium</keyword>
<evidence type="ECO:0000256" key="8">
    <source>
        <dbReference type="ARBA" id="ARBA00035585"/>
    </source>
</evidence>
<keyword evidence="5 10" id="KW-0472">Membrane</keyword>
<name>A0ABM8Z5Z6_9LACO</name>
<gene>
    <name evidence="11" type="primary">crcB_1</name>
    <name evidence="10" type="synonym">crcB</name>
    <name evidence="10" type="synonym">fluC</name>
    <name evidence="11" type="ORF">WFA24289_00943</name>
</gene>
<evidence type="ECO:0000256" key="7">
    <source>
        <dbReference type="ARBA" id="ARBA00035120"/>
    </source>
</evidence>
<comment type="function">
    <text evidence="9 10">Fluoride-specific ion channel. Important for reducing fluoride concentration in the cell, thus reducing its toxicity.</text>
</comment>
<keyword evidence="12" id="KW-1185">Reference proteome</keyword>
<keyword evidence="10" id="KW-0813">Transport</keyword>
<protein>
    <recommendedName>
        <fullName evidence="10">Fluoride-specific ion channel FluC</fullName>
    </recommendedName>
</protein>
<comment type="similarity">
    <text evidence="7 10">Belongs to the fluoride channel Fluc/FEX (TC 1.A.43) family.</text>
</comment>
<dbReference type="InterPro" id="IPR003691">
    <property type="entry name" value="FluC"/>
</dbReference>
<keyword evidence="10" id="KW-0406">Ion transport</keyword>
<evidence type="ECO:0000256" key="10">
    <source>
        <dbReference type="HAMAP-Rule" id="MF_00454"/>
    </source>
</evidence>
<feature type="binding site" evidence="10">
    <location>
        <position position="73"/>
    </location>
    <ligand>
        <name>Na(+)</name>
        <dbReference type="ChEBI" id="CHEBI:29101"/>
        <note>structural</note>
    </ligand>
</feature>
<comment type="subcellular location">
    <subcellularLocation>
        <location evidence="1 10">Cell membrane</location>
        <topology evidence="1 10">Multi-pass membrane protein</topology>
    </subcellularLocation>
</comment>
<evidence type="ECO:0000313" key="11">
    <source>
        <dbReference type="EMBL" id="CAH0416635.1"/>
    </source>
</evidence>
<organism evidence="11 12">
    <name type="scientific">Periweissella fabaria</name>
    <dbReference type="NCBI Taxonomy" id="546157"/>
    <lineage>
        <taxon>Bacteria</taxon>
        <taxon>Bacillati</taxon>
        <taxon>Bacillota</taxon>
        <taxon>Bacilli</taxon>
        <taxon>Lactobacillales</taxon>
        <taxon>Lactobacillaceae</taxon>
        <taxon>Periweissella</taxon>
    </lineage>
</organism>
<feature type="transmembrane region" description="Helical" evidence="10">
    <location>
        <begin position="62"/>
        <end position="80"/>
    </location>
</feature>
<dbReference type="PANTHER" id="PTHR28259:SF1">
    <property type="entry name" value="FLUORIDE EXPORT PROTEIN 1-RELATED"/>
    <property type="match status" value="1"/>
</dbReference>
<evidence type="ECO:0000256" key="4">
    <source>
        <dbReference type="ARBA" id="ARBA00022989"/>
    </source>
</evidence>
<evidence type="ECO:0000256" key="9">
    <source>
        <dbReference type="ARBA" id="ARBA00049940"/>
    </source>
</evidence>
<proteinExistence type="inferred from homology"/>
<evidence type="ECO:0000256" key="3">
    <source>
        <dbReference type="ARBA" id="ARBA00022692"/>
    </source>
</evidence>
<comment type="catalytic activity">
    <reaction evidence="8">
        <text>fluoride(in) = fluoride(out)</text>
        <dbReference type="Rhea" id="RHEA:76159"/>
        <dbReference type="ChEBI" id="CHEBI:17051"/>
    </reaction>
    <physiologicalReaction direction="left-to-right" evidence="8">
        <dbReference type="Rhea" id="RHEA:76160"/>
    </physiologicalReaction>
</comment>
<evidence type="ECO:0000256" key="5">
    <source>
        <dbReference type="ARBA" id="ARBA00023136"/>
    </source>
</evidence>
<comment type="activity regulation">
    <text evidence="10">Na(+) is not transported, but it plays an essential structural role and its presence is essential for fluoride channel function.</text>
</comment>
<evidence type="ECO:0000256" key="1">
    <source>
        <dbReference type="ARBA" id="ARBA00004651"/>
    </source>
</evidence>
<keyword evidence="4 10" id="KW-1133">Transmembrane helix</keyword>
<dbReference type="Pfam" id="PF02537">
    <property type="entry name" value="CRCB"/>
    <property type="match status" value="1"/>
</dbReference>
<dbReference type="EMBL" id="CAKKNS010000003">
    <property type="protein sequence ID" value="CAH0416635.1"/>
    <property type="molecule type" value="Genomic_DNA"/>
</dbReference>
<dbReference type="Proteomes" id="UP000789707">
    <property type="component" value="Unassembled WGS sequence"/>
</dbReference>
<evidence type="ECO:0000313" key="12">
    <source>
        <dbReference type="Proteomes" id="UP000789707"/>
    </source>
</evidence>
<feature type="transmembrane region" description="Helical" evidence="10">
    <location>
        <begin position="92"/>
        <end position="112"/>
    </location>
</feature>
<dbReference type="HAMAP" id="MF_00454">
    <property type="entry name" value="FluC"/>
    <property type="match status" value="1"/>
</dbReference>
<reference evidence="11 12" key="1">
    <citation type="submission" date="2021-11" db="EMBL/GenBank/DDBJ databases">
        <authorList>
            <person name="Depoorter E."/>
        </authorList>
    </citation>
    <scope>NUCLEOTIDE SEQUENCE [LARGE SCALE GENOMIC DNA]</scope>
    <source>
        <strain evidence="11 12">LMG 24289</strain>
    </source>
</reference>
<keyword evidence="3 10" id="KW-0812">Transmembrane</keyword>
<dbReference type="PANTHER" id="PTHR28259">
    <property type="entry name" value="FLUORIDE EXPORT PROTEIN 1-RELATED"/>
    <property type="match status" value="1"/>
</dbReference>
<accession>A0ABM8Z5Z6</accession>
<comment type="caution">
    <text evidence="11">The sequence shown here is derived from an EMBL/GenBank/DDBJ whole genome shotgun (WGS) entry which is preliminary data.</text>
</comment>
<feature type="binding site" evidence="10">
    <location>
        <position position="70"/>
    </location>
    <ligand>
        <name>Na(+)</name>
        <dbReference type="ChEBI" id="CHEBI:29101"/>
        <note>structural</note>
    </ligand>
</feature>
<evidence type="ECO:0000256" key="6">
    <source>
        <dbReference type="ARBA" id="ARBA00023303"/>
    </source>
</evidence>
<evidence type="ECO:0000256" key="2">
    <source>
        <dbReference type="ARBA" id="ARBA00022475"/>
    </source>
</evidence>
<keyword evidence="10" id="KW-0479">Metal-binding</keyword>
<sequence>MFNILVAGCGAALGSVIRFLVMDYGKRVTKQPLPITTLLINLSGAFLLGILAPLPWHPALKLFLGTGIIGGFTTFSTFMGELLSLNENHQTIAWRYASLTILIGIGMSFIGLDLGKILAMQM</sequence>
<keyword evidence="2 10" id="KW-1003">Cell membrane</keyword>